<reference evidence="8 9" key="1">
    <citation type="journal article" date="2018" name="G3 (Bethesda)">
        <title>A High-Quality Reference Genome for the Invasive Mosquitofish Gambusia affinis Using a Chicago Library.</title>
        <authorList>
            <person name="Hoffberg S.L."/>
            <person name="Troendle N.J."/>
            <person name="Glenn T.C."/>
            <person name="Mahmud O."/>
            <person name="Louha S."/>
            <person name="Chalopin D."/>
            <person name="Bennetzen J.L."/>
            <person name="Mauricio R."/>
        </authorList>
    </citation>
    <scope>NUCLEOTIDE SEQUENCE [LARGE SCALE GENOMIC DNA]</scope>
    <source>
        <strain evidence="8">NE01/NJP1002.9</strain>
        <tissue evidence="8">Muscle</tissue>
    </source>
</reference>
<dbReference type="GO" id="GO:0005739">
    <property type="term" value="C:mitochondrion"/>
    <property type="evidence" value="ECO:0007669"/>
    <property type="project" value="TreeGrafter"/>
</dbReference>
<evidence type="ECO:0000313" key="9">
    <source>
        <dbReference type="Proteomes" id="UP000250572"/>
    </source>
</evidence>
<dbReference type="GO" id="GO:0016020">
    <property type="term" value="C:membrane"/>
    <property type="evidence" value="ECO:0007669"/>
    <property type="project" value="UniProtKB-SubCell"/>
</dbReference>
<evidence type="ECO:0008006" key="10">
    <source>
        <dbReference type="Google" id="ProtNLM"/>
    </source>
</evidence>
<evidence type="ECO:0000256" key="3">
    <source>
        <dbReference type="ARBA" id="ARBA00022692"/>
    </source>
</evidence>
<name>A0A315V7K5_GAMAF</name>
<keyword evidence="3 7" id="KW-0812">Transmembrane</keyword>
<dbReference type="PANTHER" id="PTHR13674">
    <property type="entry name" value="GROWTH AND TRANSFORMATION-DEPENDENT PROTEIN"/>
    <property type="match status" value="1"/>
</dbReference>
<dbReference type="PANTHER" id="PTHR13674:SF2">
    <property type="entry name" value="PROTEIN FAM162A"/>
    <property type="match status" value="1"/>
</dbReference>
<evidence type="ECO:0000313" key="8">
    <source>
        <dbReference type="EMBL" id="PWA18029.1"/>
    </source>
</evidence>
<evidence type="ECO:0000256" key="6">
    <source>
        <dbReference type="SAM" id="MobiDB-lite"/>
    </source>
</evidence>
<organism evidence="8 9">
    <name type="scientific">Gambusia affinis</name>
    <name type="common">Western mosquitofish</name>
    <name type="synonym">Heterandria affinis</name>
    <dbReference type="NCBI Taxonomy" id="33528"/>
    <lineage>
        <taxon>Eukaryota</taxon>
        <taxon>Metazoa</taxon>
        <taxon>Chordata</taxon>
        <taxon>Craniata</taxon>
        <taxon>Vertebrata</taxon>
        <taxon>Euteleostomi</taxon>
        <taxon>Actinopterygii</taxon>
        <taxon>Neopterygii</taxon>
        <taxon>Teleostei</taxon>
        <taxon>Neoteleostei</taxon>
        <taxon>Acanthomorphata</taxon>
        <taxon>Ovalentaria</taxon>
        <taxon>Atherinomorphae</taxon>
        <taxon>Cyprinodontiformes</taxon>
        <taxon>Poeciliidae</taxon>
        <taxon>Poeciliinae</taxon>
        <taxon>Gambusia</taxon>
    </lineage>
</organism>
<evidence type="ECO:0000256" key="4">
    <source>
        <dbReference type="ARBA" id="ARBA00022989"/>
    </source>
</evidence>
<sequence>MAATFTYNPDVMRRLLQAEGEVFTRFLLHSFWTHRLSVTYIDMNFVRSRLSVGSLLGQRVRGMCNKLPEVKPESSPAAPAQEPRVSFKPPGYRPSNLDKKMLLWVGRFKSAEQIPETVSYEMLDNARNKIRVKAAYLMMALTIGACVLMVVMGKKAAGRNETLTSYNLEKKAKWREEIEKEKTQ</sequence>
<dbReference type="InterPro" id="IPR009432">
    <property type="entry name" value="DUF1075"/>
</dbReference>
<dbReference type="GO" id="GO:0051402">
    <property type="term" value="P:neuron apoptotic process"/>
    <property type="evidence" value="ECO:0007669"/>
    <property type="project" value="TreeGrafter"/>
</dbReference>
<accession>A0A315V7K5</accession>
<dbReference type="GO" id="GO:0090200">
    <property type="term" value="P:positive regulation of release of cytochrome c from mitochondria"/>
    <property type="evidence" value="ECO:0007669"/>
    <property type="project" value="TreeGrafter"/>
</dbReference>
<evidence type="ECO:0000256" key="1">
    <source>
        <dbReference type="ARBA" id="ARBA00004167"/>
    </source>
</evidence>
<comment type="similarity">
    <text evidence="2">Belongs to the UPF0389 family.</text>
</comment>
<protein>
    <recommendedName>
        <fullName evidence="10">Family with sequence similarity 162 member A</fullName>
    </recommendedName>
</protein>
<dbReference type="AlphaFoldDB" id="A0A315V7K5"/>
<dbReference type="EMBL" id="NHOQ01002355">
    <property type="protein sequence ID" value="PWA18029.1"/>
    <property type="molecule type" value="Genomic_DNA"/>
</dbReference>
<comment type="subcellular location">
    <subcellularLocation>
        <location evidence="1">Membrane</location>
        <topology evidence="1">Single-pass membrane protein</topology>
    </subcellularLocation>
</comment>
<dbReference type="Proteomes" id="UP000250572">
    <property type="component" value="Unassembled WGS sequence"/>
</dbReference>
<feature type="compositionally biased region" description="Low complexity" evidence="6">
    <location>
        <begin position="73"/>
        <end position="83"/>
    </location>
</feature>
<dbReference type="STRING" id="33528.ENSGAFP00000008915"/>
<keyword evidence="9" id="KW-1185">Reference proteome</keyword>
<feature type="transmembrane region" description="Helical" evidence="7">
    <location>
        <begin position="134"/>
        <end position="153"/>
    </location>
</feature>
<dbReference type="GO" id="GO:0071456">
    <property type="term" value="P:cellular response to hypoxia"/>
    <property type="evidence" value="ECO:0007669"/>
    <property type="project" value="TreeGrafter"/>
</dbReference>
<comment type="caution">
    <text evidence="8">The sequence shown here is derived from an EMBL/GenBank/DDBJ whole genome shotgun (WGS) entry which is preliminary data.</text>
</comment>
<gene>
    <name evidence="8" type="ORF">CCH79_00004169</name>
</gene>
<evidence type="ECO:0000256" key="2">
    <source>
        <dbReference type="ARBA" id="ARBA00007363"/>
    </source>
</evidence>
<feature type="region of interest" description="Disordered" evidence="6">
    <location>
        <begin position="68"/>
        <end position="92"/>
    </location>
</feature>
<evidence type="ECO:0000256" key="5">
    <source>
        <dbReference type="ARBA" id="ARBA00023136"/>
    </source>
</evidence>
<keyword evidence="4 7" id="KW-1133">Transmembrane helix</keyword>
<evidence type="ECO:0000256" key="7">
    <source>
        <dbReference type="SAM" id="Phobius"/>
    </source>
</evidence>
<proteinExistence type="inferred from homology"/>
<keyword evidence="5 7" id="KW-0472">Membrane</keyword>
<dbReference type="Pfam" id="PF06388">
    <property type="entry name" value="DUF1075"/>
    <property type="match status" value="1"/>
</dbReference>